<dbReference type="SMART" id="SM00387">
    <property type="entry name" value="HATPase_c"/>
    <property type="match status" value="1"/>
</dbReference>
<keyword evidence="7" id="KW-0418">Kinase</keyword>
<dbReference type="PRINTS" id="PR00344">
    <property type="entry name" value="BCTRLSENSOR"/>
</dbReference>
<dbReference type="SUPFAM" id="SSF52172">
    <property type="entry name" value="CheY-like"/>
    <property type="match status" value="1"/>
</dbReference>
<dbReference type="SUPFAM" id="SSF55785">
    <property type="entry name" value="PYP-like sensor domain (PAS domain)"/>
    <property type="match status" value="1"/>
</dbReference>
<name>A0A239PSG5_9RHOB</name>
<dbReference type="InterPro" id="IPR004358">
    <property type="entry name" value="Sig_transdc_His_kin-like_C"/>
</dbReference>
<accession>A0A239PSG5</accession>
<dbReference type="SUPFAM" id="SSF55874">
    <property type="entry name" value="ATPase domain of HSP90 chaperone/DNA topoisomerase II/histidine kinase"/>
    <property type="match status" value="1"/>
</dbReference>
<dbReference type="InterPro" id="IPR036890">
    <property type="entry name" value="HATPase_C_sf"/>
</dbReference>
<sequence>MLSLMNRRKDAHDMPFSHCLLADRDPAHPGGTAMTSDKLRADLTRSGLNLIGQALSIFDADLRLAVANRKYQMMFDLPDELIRPNASFEDTIRYLVLRGEYGPQPDTEAAVALRVEQARTFQPHYFERQRANGRWIAVEGAPLSQGGWVTVYTDMTDIKRQEAMLRARSAELSEQVLENAERLAATNRQLEATNAALHEAQRILTRTEAHTRQVTEMVPAHIAHVDREYRYSFSNRRQPLIFPGAASDVVGLSVEEALGTPTFLLLKPYLDEALAGEAQVFEITHPQSGRRIRIALTPDQTRGGVYILSTDVSAEVQAREALTHASKRSLAAQLTSGMAHDFGNLLTIILGLQTRLAAQKLPEAASEDVQATLAAARRGATLLERLAKISGPREVSLQPVDLAGLIHETATLARPSMNEGTVLELQIDLPQEKLLLDPGALQDSLLNLILNANTAINGAGRIVIAASTRSEWVEVMVSDTGPGFSEEALKRGADPFFSTKKGHGSGLGLSMVYDQTKLMGGTMRLDNTGTGARVTLRLPRRSVARQLVLLVEDDDTIRAQVRGQLTGLGHAVIEAESLAEARAMTDLPGLSLILSDIQLGDGLGLDLNTALPTVLMTSLPPGDALRDRASGPVLTKPFTSARLAAALAQAIQDCP</sequence>
<gene>
    <name evidence="7" type="ORF">SAMN05444959_104249</name>
</gene>
<dbReference type="GO" id="GO:0004673">
    <property type="term" value="F:protein histidine kinase activity"/>
    <property type="evidence" value="ECO:0007669"/>
    <property type="project" value="UniProtKB-EC"/>
</dbReference>
<dbReference type="InterPro" id="IPR035965">
    <property type="entry name" value="PAS-like_dom_sf"/>
</dbReference>
<dbReference type="PROSITE" id="PS50109">
    <property type="entry name" value="HIS_KIN"/>
    <property type="match status" value="1"/>
</dbReference>
<feature type="domain" description="Response regulatory" evidence="6">
    <location>
        <begin position="547"/>
        <end position="651"/>
    </location>
</feature>
<keyword evidence="7" id="KW-0808">Transferase</keyword>
<feature type="coiled-coil region" evidence="4">
    <location>
        <begin position="173"/>
        <end position="203"/>
    </location>
</feature>
<dbReference type="InterPro" id="IPR003594">
    <property type="entry name" value="HATPase_dom"/>
</dbReference>
<dbReference type="Gene3D" id="3.40.50.2300">
    <property type="match status" value="1"/>
</dbReference>
<comment type="catalytic activity">
    <reaction evidence="1">
        <text>ATP + protein L-histidine = ADP + protein N-phospho-L-histidine.</text>
        <dbReference type="EC" id="2.7.13.3"/>
    </reaction>
</comment>
<dbReference type="Proteomes" id="UP000198307">
    <property type="component" value="Unassembled WGS sequence"/>
</dbReference>
<keyword evidence="3" id="KW-0597">Phosphoprotein</keyword>
<dbReference type="Pfam" id="PF02518">
    <property type="entry name" value="HATPase_c"/>
    <property type="match status" value="1"/>
</dbReference>
<evidence type="ECO:0000313" key="7">
    <source>
        <dbReference type="EMBL" id="SNT73078.1"/>
    </source>
</evidence>
<evidence type="ECO:0000256" key="2">
    <source>
        <dbReference type="ARBA" id="ARBA00012438"/>
    </source>
</evidence>
<dbReference type="PANTHER" id="PTHR43065">
    <property type="entry name" value="SENSOR HISTIDINE KINASE"/>
    <property type="match status" value="1"/>
</dbReference>
<dbReference type="Gene3D" id="3.30.565.10">
    <property type="entry name" value="Histidine kinase-like ATPase, C-terminal domain"/>
    <property type="match status" value="1"/>
</dbReference>
<dbReference type="Pfam" id="PF12860">
    <property type="entry name" value="PAS_7"/>
    <property type="match status" value="1"/>
</dbReference>
<evidence type="ECO:0000256" key="4">
    <source>
        <dbReference type="SAM" id="Coils"/>
    </source>
</evidence>
<dbReference type="EMBL" id="FZQB01000004">
    <property type="protein sequence ID" value="SNT73078.1"/>
    <property type="molecule type" value="Genomic_DNA"/>
</dbReference>
<keyword evidence="4" id="KW-0175">Coiled coil</keyword>
<dbReference type="SMART" id="SM00448">
    <property type="entry name" value="REC"/>
    <property type="match status" value="1"/>
</dbReference>
<evidence type="ECO:0000259" key="5">
    <source>
        <dbReference type="PROSITE" id="PS50109"/>
    </source>
</evidence>
<dbReference type="InterPro" id="IPR005467">
    <property type="entry name" value="His_kinase_dom"/>
</dbReference>
<protein>
    <recommendedName>
        <fullName evidence="2">histidine kinase</fullName>
        <ecNumber evidence="2">2.7.13.3</ecNumber>
    </recommendedName>
</protein>
<evidence type="ECO:0000256" key="1">
    <source>
        <dbReference type="ARBA" id="ARBA00000085"/>
    </source>
</evidence>
<dbReference type="GO" id="GO:0000160">
    <property type="term" value="P:phosphorelay signal transduction system"/>
    <property type="evidence" value="ECO:0007669"/>
    <property type="project" value="InterPro"/>
</dbReference>
<organism evidence="7 8">
    <name type="scientific">Paracoccus seriniphilus</name>
    <dbReference type="NCBI Taxonomy" id="184748"/>
    <lineage>
        <taxon>Bacteria</taxon>
        <taxon>Pseudomonadati</taxon>
        <taxon>Pseudomonadota</taxon>
        <taxon>Alphaproteobacteria</taxon>
        <taxon>Rhodobacterales</taxon>
        <taxon>Paracoccaceae</taxon>
        <taxon>Paracoccus</taxon>
    </lineage>
</organism>
<dbReference type="PANTHER" id="PTHR43065:SF42">
    <property type="entry name" value="TWO-COMPONENT SENSOR PPRA"/>
    <property type="match status" value="1"/>
</dbReference>
<evidence type="ECO:0000259" key="6">
    <source>
        <dbReference type="PROSITE" id="PS50110"/>
    </source>
</evidence>
<dbReference type="Gene3D" id="3.30.450.20">
    <property type="entry name" value="PAS domain"/>
    <property type="match status" value="2"/>
</dbReference>
<reference evidence="7 8" key="1">
    <citation type="submission" date="2017-07" db="EMBL/GenBank/DDBJ databases">
        <authorList>
            <person name="Sun Z.S."/>
            <person name="Albrecht U."/>
            <person name="Echele G."/>
            <person name="Lee C.C."/>
        </authorList>
    </citation>
    <scope>NUCLEOTIDE SEQUENCE [LARGE SCALE GENOMIC DNA]</scope>
    <source>
        <strain evidence="7 8">DSM 14827</strain>
    </source>
</reference>
<dbReference type="PROSITE" id="PS50110">
    <property type="entry name" value="RESPONSE_REGULATORY"/>
    <property type="match status" value="1"/>
</dbReference>
<evidence type="ECO:0000313" key="8">
    <source>
        <dbReference type="Proteomes" id="UP000198307"/>
    </source>
</evidence>
<feature type="modified residue" description="4-aspartylphosphate" evidence="3">
    <location>
        <position position="596"/>
    </location>
</feature>
<evidence type="ECO:0000256" key="3">
    <source>
        <dbReference type="PROSITE-ProRule" id="PRU00169"/>
    </source>
</evidence>
<feature type="domain" description="Histidine kinase" evidence="5">
    <location>
        <begin position="337"/>
        <end position="542"/>
    </location>
</feature>
<dbReference type="CDD" id="cd00156">
    <property type="entry name" value="REC"/>
    <property type="match status" value="1"/>
</dbReference>
<dbReference type="AlphaFoldDB" id="A0A239PSG5"/>
<keyword evidence="8" id="KW-1185">Reference proteome</keyword>
<dbReference type="InterPro" id="IPR001789">
    <property type="entry name" value="Sig_transdc_resp-reg_receiver"/>
</dbReference>
<dbReference type="Gene3D" id="1.10.287.130">
    <property type="match status" value="1"/>
</dbReference>
<dbReference type="InterPro" id="IPR011006">
    <property type="entry name" value="CheY-like_superfamily"/>
</dbReference>
<dbReference type="EC" id="2.7.13.3" evidence="2"/>
<proteinExistence type="predicted"/>